<dbReference type="SUPFAM" id="SSF53474">
    <property type="entry name" value="alpha/beta-Hydrolases"/>
    <property type="match status" value="1"/>
</dbReference>
<sequence>MATMWLALNAVLFAFLLGQQISVASVHLNHDVDASTFFPAASEVLEAVHLSFSMYTLKNKVSACDGDDIGIFRRVLPNDTSCLLYSHDLEEGTQALVVRSTSKKFIGVVYAGTDDWRTALLDGEIILSPFGYWSGVSGNNSTTNSTWRDFVPSDVEVHRGFNNAVFSTGGFESILNTVKSALDETPGYRILTMGHSLGAADSVITAVALYLNFPQEIITSINFGQPKIGNYAWAQWLKSLSPNITSNMTGGVNVYRFVNGRDVVPRLPEYPFRHAGHTIQIDQSDESCCLAFYHHEGDDYLNYSGVPFSWNVSPLVWLPSAFREHRSAYVKNLMKAKPVDEDVPYFQEFVGLDDTVNDAYPTDEYGTATS</sequence>
<dbReference type="AlphaFoldDB" id="B8C744"/>
<dbReference type="eggNOG" id="KOG4569">
    <property type="taxonomic scope" value="Eukaryota"/>
</dbReference>
<dbReference type="Gene3D" id="3.40.50.1820">
    <property type="entry name" value="alpha/beta hydrolase"/>
    <property type="match status" value="1"/>
</dbReference>
<dbReference type="CDD" id="cd00519">
    <property type="entry name" value="Lipase_3"/>
    <property type="match status" value="1"/>
</dbReference>
<evidence type="ECO:0000256" key="1">
    <source>
        <dbReference type="SAM" id="SignalP"/>
    </source>
</evidence>
<dbReference type="OMA" id="CIHIARS"/>
<organism evidence="3 4">
    <name type="scientific">Thalassiosira pseudonana</name>
    <name type="common">Marine diatom</name>
    <name type="synonym">Cyclotella nana</name>
    <dbReference type="NCBI Taxonomy" id="35128"/>
    <lineage>
        <taxon>Eukaryota</taxon>
        <taxon>Sar</taxon>
        <taxon>Stramenopiles</taxon>
        <taxon>Ochrophyta</taxon>
        <taxon>Bacillariophyta</taxon>
        <taxon>Coscinodiscophyceae</taxon>
        <taxon>Thalassiosirophycidae</taxon>
        <taxon>Thalassiosirales</taxon>
        <taxon>Thalassiosiraceae</taxon>
        <taxon>Thalassiosira</taxon>
    </lineage>
</organism>
<evidence type="ECO:0000259" key="2">
    <source>
        <dbReference type="Pfam" id="PF01764"/>
    </source>
</evidence>
<evidence type="ECO:0000313" key="4">
    <source>
        <dbReference type="Proteomes" id="UP000001449"/>
    </source>
</evidence>
<dbReference type="KEGG" id="tps:THAPSDRAFT_23792"/>
<dbReference type="GeneID" id="7452835"/>
<protein>
    <recommendedName>
        <fullName evidence="2">Fungal lipase-type domain-containing protein</fullName>
    </recommendedName>
</protein>
<feature type="chain" id="PRO_5002869102" description="Fungal lipase-type domain-containing protein" evidence="1">
    <location>
        <begin position="19"/>
        <end position="370"/>
    </location>
</feature>
<reference evidence="3 4" key="1">
    <citation type="journal article" date="2004" name="Science">
        <title>The genome of the diatom Thalassiosira pseudonana: ecology, evolution, and metabolism.</title>
        <authorList>
            <person name="Armbrust E.V."/>
            <person name="Berges J.A."/>
            <person name="Bowler C."/>
            <person name="Green B.R."/>
            <person name="Martinez D."/>
            <person name="Putnam N.H."/>
            <person name="Zhou S."/>
            <person name="Allen A.E."/>
            <person name="Apt K.E."/>
            <person name="Bechner M."/>
            <person name="Brzezinski M.A."/>
            <person name="Chaal B.K."/>
            <person name="Chiovitti A."/>
            <person name="Davis A.K."/>
            <person name="Demarest M.S."/>
            <person name="Detter J.C."/>
            <person name="Glavina T."/>
            <person name="Goodstein D."/>
            <person name="Hadi M.Z."/>
            <person name="Hellsten U."/>
            <person name="Hildebrand M."/>
            <person name="Jenkins B.D."/>
            <person name="Jurka J."/>
            <person name="Kapitonov V.V."/>
            <person name="Kroger N."/>
            <person name="Lau W.W."/>
            <person name="Lane T.W."/>
            <person name="Larimer F.W."/>
            <person name="Lippmeier J.C."/>
            <person name="Lucas S."/>
            <person name="Medina M."/>
            <person name="Montsant A."/>
            <person name="Obornik M."/>
            <person name="Parker M.S."/>
            <person name="Palenik B."/>
            <person name="Pazour G.J."/>
            <person name="Richardson P.M."/>
            <person name="Rynearson T.A."/>
            <person name="Saito M.A."/>
            <person name="Schwartz D.C."/>
            <person name="Thamatrakoln K."/>
            <person name="Valentin K."/>
            <person name="Vardi A."/>
            <person name="Wilkerson F.P."/>
            <person name="Rokhsar D.S."/>
        </authorList>
    </citation>
    <scope>NUCLEOTIDE SEQUENCE [LARGE SCALE GENOMIC DNA]</scope>
    <source>
        <strain evidence="3 4">CCMP1335</strain>
    </source>
</reference>
<dbReference type="InParanoid" id="B8C744"/>
<dbReference type="InterPro" id="IPR029058">
    <property type="entry name" value="AB_hydrolase_fold"/>
</dbReference>
<dbReference type="PANTHER" id="PTHR45856:SF11">
    <property type="entry name" value="FUNGAL LIPASE-LIKE DOMAIN-CONTAINING PROTEIN"/>
    <property type="match status" value="1"/>
</dbReference>
<reference evidence="3 4" key="2">
    <citation type="journal article" date="2008" name="Nature">
        <title>The Phaeodactylum genome reveals the evolutionary history of diatom genomes.</title>
        <authorList>
            <person name="Bowler C."/>
            <person name="Allen A.E."/>
            <person name="Badger J.H."/>
            <person name="Grimwood J."/>
            <person name="Jabbari K."/>
            <person name="Kuo A."/>
            <person name="Maheswari U."/>
            <person name="Martens C."/>
            <person name="Maumus F."/>
            <person name="Otillar R.P."/>
            <person name="Rayko E."/>
            <person name="Salamov A."/>
            <person name="Vandepoele K."/>
            <person name="Beszteri B."/>
            <person name="Gruber A."/>
            <person name="Heijde M."/>
            <person name="Katinka M."/>
            <person name="Mock T."/>
            <person name="Valentin K."/>
            <person name="Verret F."/>
            <person name="Berges J.A."/>
            <person name="Brownlee C."/>
            <person name="Cadoret J.P."/>
            <person name="Chiovitti A."/>
            <person name="Choi C.J."/>
            <person name="Coesel S."/>
            <person name="De Martino A."/>
            <person name="Detter J.C."/>
            <person name="Durkin C."/>
            <person name="Falciatore A."/>
            <person name="Fournet J."/>
            <person name="Haruta M."/>
            <person name="Huysman M.J."/>
            <person name="Jenkins B.D."/>
            <person name="Jiroutova K."/>
            <person name="Jorgensen R.E."/>
            <person name="Joubert Y."/>
            <person name="Kaplan A."/>
            <person name="Kroger N."/>
            <person name="Kroth P.G."/>
            <person name="La Roche J."/>
            <person name="Lindquist E."/>
            <person name="Lommer M."/>
            <person name="Martin-Jezequel V."/>
            <person name="Lopez P.J."/>
            <person name="Lucas S."/>
            <person name="Mangogna M."/>
            <person name="McGinnis K."/>
            <person name="Medlin L.K."/>
            <person name="Montsant A."/>
            <person name="Oudot-Le Secq M.P."/>
            <person name="Napoli C."/>
            <person name="Obornik M."/>
            <person name="Parker M.S."/>
            <person name="Petit J.L."/>
            <person name="Porcel B.M."/>
            <person name="Poulsen N."/>
            <person name="Robison M."/>
            <person name="Rychlewski L."/>
            <person name="Rynearson T.A."/>
            <person name="Schmutz J."/>
            <person name="Shapiro H."/>
            <person name="Siaut M."/>
            <person name="Stanley M."/>
            <person name="Sussman M.R."/>
            <person name="Taylor A.R."/>
            <person name="Vardi A."/>
            <person name="von Dassow P."/>
            <person name="Vyverman W."/>
            <person name="Willis A."/>
            <person name="Wyrwicz L.S."/>
            <person name="Rokhsar D.S."/>
            <person name="Weissenbach J."/>
            <person name="Armbrust E.V."/>
            <person name="Green B.R."/>
            <person name="Van de Peer Y."/>
            <person name="Grigoriev I.V."/>
        </authorList>
    </citation>
    <scope>NUCLEOTIDE SEQUENCE [LARGE SCALE GENOMIC DNA]</scope>
    <source>
        <strain evidence="3 4">CCMP1335</strain>
    </source>
</reference>
<feature type="domain" description="Fungal lipase-type" evidence="2">
    <location>
        <begin position="148"/>
        <end position="269"/>
    </location>
</feature>
<proteinExistence type="predicted"/>
<dbReference type="GO" id="GO:0006629">
    <property type="term" value="P:lipid metabolic process"/>
    <property type="evidence" value="ECO:0007669"/>
    <property type="project" value="InterPro"/>
</dbReference>
<dbReference type="InterPro" id="IPR051218">
    <property type="entry name" value="Sec_MonoDiacylglyc_Lipase"/>
</dbReference>
<feature type="signal peptide" evidence="1">
    <location>
        <begin position="1"/>
        <end position="18"/>
    </location>
</feature>
<evidence type="ECO:0000313" key="3">
    <source>
        <dbReference type="EMBL" id="EED90679.1"/>
    </source>
</evidence>
<dbReference type="EMBL" id="CM000644">
    <property type="protein sequence ID" value="EED90679.1"/>
    <property type="molecule type" value="Genomic_DNA"/>
</dbReference>
<keyword evidence="1" id="KW-0732">Signal</keyword>
<dbReference type="PANTHER" id="PTHR45856">
    <property type="entry name" value="ALPHA/BETA-HYDROLASES SUPERFAMILY PROTEIN"/>
    <property type="match status" value="1"/>
</dbReference>
<name>B8C744_THAPS</name>
<dbReference type="Proteomes" id="UP000001449">
    <property type="component" value="Chromosome 8"/>
</dbReference>
<dbReference type="PaxDb" id="35128-Thaps23792"/>
<accession>B8C744</accession>
<dbReference type="Pfam" id="PF01764">
    <property type="entry name" value="Lipase_3"/>
    <property type="match status" value="1"/>
</dbReference>
<dbReference type="HOGENOM" id="CLU_749058_0_0_1"/>
<dbReference type="InterPro" id="IPR002921">
    <property type="entry name" value="Fungal_lipase-type"/>
</dbReference>
<keyword evidence="4" id="KW-1185">Reference proteome</keyword>
<dbReference type="RefSeq" id="XP_002291828.1">
    <property type="nucleotide sequence ID" value="XM_002291792.1"/>
</dbReference>
<gene>
    <name evidence="3" type="ORF">THAPSDRAFT_23792</name>
</gene>